<dbReference type="EMBL" id="JAGGLG010000001">
    <property type="protein sequence ID" value="MBP2016716.1"/>
    <property type="molecule type" value="Genomic_DNA"/>
</dbReference>
<organism evidence="1 2">
    <name type="scientific">Symbiobacterium terraclitae</name>
    <dbReference type="NCBI Taxonomy" id="557451"/>
    <lineage>
        <taxon>Bacteria</taxon>
        <taxon>Bacillati</taxon>
        <taxon>Bacillota</taxon>
        <taxon>Clostridia</taxon>
        <taxon>Eubacteriales</taxon>
        <taxon>Symbiobacteriaceae</taxon>
        <taxon>Symbiobacterium</taxon>
    </lineage>
</organism>
<comment type="caution">
    <text evidence="1">The sequence shown here is derived from an EMBL/GenBank/DDBJ whole genome shotgun (WGS) entry which is preliminary data.</text>
</comment>
<protein>
    <recommendedName>
        <fullName evidence="3">Lipoprotein</fullName>
    </recommendedName>
</protein>
<name>A0ABS4JP01_9FIRM</name>
<accession>A0ABS4JP01</accession>
<proteinExistence type="predicted"/>
<sequence>MGPIRRGIWLAVAPDLTLAACAPAKPGSRRA</sequence>
<gene>
    <name evidence="1" type="ORF">J2Z79_000089</name>
</gene>
<evidence type="ECO:0000313" key="2">
    <source>
        <dbReference type="Proteomes" id="UP001519289"/>
    </source>
</evidence>
<evidence type="ECO:0008006" key="3">
    <source>
        <dbReference type="Google" id="ProtNLM"/>
    </source>
</evidence>
<evidence type="ECO:0000313" key="1">
    <source>
        <dbReference type="EMBL" id="MBP2016716.1"/>
    </source>
</evidence>
<dbReference type="Proteomes" id="UP001519289">
    <property type="component" value="Unassembled WGS sequence"/>
</dbReference>
<reference evidence="1 2" key="1">
    <citation type="submission" date="2021-03" db="EMBL/GenBank/DDBJ databases">
        <title>Genomic Encyclopedia of Type Strains, Phase IV (KMG-IV): sequencing the most valuable type-strain genomes for metagenomic binning, comparative biology and taxonomic classification.</title>
        <authorList>
            <person name="Goeker M."/>
        </authorList>
    </citation>
    <scope>NUCLEOTIDE SEQUENCE [LARGE SCALE GENOMIC DNA]</scope>
    <source>
        <strain evidence="1 2">DSM 27138</strain>
    </source>
</reference>
<keyword evidence="2" id="KW-1185">Reference proteome</keyword>